<dbReference type="AlphaFoldDB" id="A0AAD8KST9"/>
<comment type="caution">
    <text evidence="2">The sequence shown here is derived from an EMBL/GenBank/DDBJ whole genome shotgun (WGS) entry which is preliminary data.</text>
</comment>
<keyword evidence="3" id="KW-1185">Reference proteome</keyword>
<accession>A0AAD8KST9</accession>
<protein>
    <submittedName>
        <fullName evidence="2">Uncharacterized protein</fullName>
    </submittedName>
</protein>
<proteinExistence type="predicted"/>
<gene>
    <name evidence="2" type="ORF">QVD17_17734</name>
</gene>
<evidence type="ECO:0000313" key="2">
    <source>
        <dbReference type="EMBL" id="KAK1428894.1"/>
    </source>
</evidence>
<dbReference type="Proteomes" id="UP001229421">
    <property type="component" value="Unassembled WGS sequence"/>
</dbReference>
<feature type="chain" id="PRO_5041919857" evidence="1">
    <location>
        <begin position="25"/>
        <end position="73"/>
    </location>
</feature>
<name>A0AAD8KST9_TARER</name>
<organism evidence="2 3">
    <name type="scientific">Tagetes erecta</name>
    <name type="common">African marigold</name>
    <dbReference type="NCBI Taxonomy" id="13708"/>
    <lineage>
        <taxon>Eukaryota</taxon>
        <taxon>Viridiplantae</taxon>
        <taxon>Streptophyta</taxon>
        <taxon>Embryophyta</taxon>
        <taxon>Tracheophyta</taxon>
        <taxon>Spermatophyta</taxon>
        <taxon>Magnoliopsida</taxon>
        <taxon>eudicotyledons</taxon>
        <taxon>Gunneridae</taxon>
        <taxon>Pentapetalae</taxon>
        <taxon>asterids</taxon>
        <taxon>campanulids</taxon>
        <taxon>Asterales</taxon>
        <taxon>Asteraceae</taxon>
        <taxon>Asteroideae</taxon>
        <taxon>Heliantheae alliance</taxon>
        <taxon>Tageteae</taxon>
        <taxon>Tagetes</taxon>
    </lineage>
</organism>
<feature type="signal peptide" evidence="1">
    <location>
        <begin position="1"/>
        <end position="24"/>
    </location>
</feature>
<dbReference type="EMBL" id="JAUHHV010000004">
    <property type="protein sequence ID" value="KAK1428894.1"/>
    <property type="molecule type" value="Genomic_DNA"/>
</dbReference>
<evidence type="ECO:0000313" key="3">
    <source>
        <dbReference type="Proteomes" id="UP001229421"/>
    </source>
</evidence>
<reference evidence="2" key="1">
    <citation type="journal article" date="2023" name="bioRxiv">
        <title>Improved chromosome-level genome assembly for marigold (Tagetes erecta).</title>
        <authorList>
            <person name="Jiang F."/>
            <person name="Yuan L."/>
            <person name="Wang S."/>
            <person name="Wang H."/>
            <person name="Xu D."/>
            <person name="Wang A."/>
            <person name="Fan W."/>
        </authorList>
    </citation>
    <scope>NUCLEOTIDE SEQUENCE</scope>
    <source>
        <strain evidence="2">WSJ</strain>
        <tissue evidence="2">Leaf</tissue>
    </source>
</reference>
<keyword evidence="1" id="KW-0732">Signal</keyword>
<evidence type="ECO:0000256" key="1">
    <source>
        <dbReference type="SAM" id="SignalP"/>
    </source>
</evidence>
<sequence>MRKIAIVCLTFLLISSVLILETEAASPSCDPTDPNCVLSPSKKKSKLVEGSKDDKDAERLKADNTPEIVVVGH</sequence>